<evidence type="ECO:0000313" key="1">
    <source>
        <dbReference type="EMBL" id="KKK65843.1"/>
    </source>
</evidence>
<dbReference type="EMBL" id="LAZR01060359">
    <property type="protein sequence ID" value="KKK65843.1"/>
    <property type="molecule type" value="Genomic_DNA"/>
</dbReference>
<dbReference type="AlphaFoldDB" id="A0A0F8XAK9"/>
<organism evidence="1">
    <name type="scientific">marine sediment metagenome</name>
    <dbReference type="NCBI Taxonomy" id="412755"/>
    <lineage>
        <taxon>unclassified sequences</taxon>
        <taxon>metagenomes</taxon>
        <taxon>ecological metagenomes</taxon>
    </lineage>
</organism>
<sequence length="83" mass="9561">MKVRLLELLTTIKDNEKRLESQVAISSSLRYKKEAETNLITELERLTELANRNNQVAISQLEVASPMIAERLLIQMKHKARIS</sequence>
<accession>A0A0F8XAK9</accession>
<proteinExistence type="predicted"/>
<name>A0A0F8XAK9_9ZZZZ</name>
<protein>
    <submittedName>
        <fullName evidence="1">Uncharacterized protein</fullName>
    </submittedName>
</protein>
<reference evidence="1" key="1">
    <citation type="journal article" date="2015" name="Nature">
        <title>Complex archaea that bridge the gap between prokaryotes and eukaryotes.</title>
        <authorList>
            <person name="Spang A."/>
            <person name="Saw J.H."/>
            <person name="Jorgensen S.L."/>
            <person name="Zaremba-Niedzwiedzka K."/>
            <person name="Martijn J."/>
            <person name="Lind A.E."/>
            <person name="van Eijk R."/>
            <person name="Schleper C."/>
            <person name="Guy L."/>
            <person name="Ettema T.J."/>
        </authorList>
    </citation>
    <scope>NUCLEOTIDE SEQUENCE</scope>
</reference>
<gene>
    <name evidence="1" type="ORF">LCGC14_2970030</name>
</gene>
<comment type="caution">
    <text evidence="1">The sequence shown here is derived from an EMBL/GenBank/DDBJ whole genome shotgun (WGS) entry which is preliminary data.</text>
</comment>